<name>A0A7D4A0N7_ACTVE</name>
<dbReference type="EMBL" id="CP053892">
    <property type="protein sequence ID" value="QKG25366.1"/>
    <property type="molecule type" value="Genomic_DNA"/>
</dbReference>
<proteinExistence type="predicted"/>
<sequence length="34" mass="3837">MLQKIYAKVVADFDDVWFQRLDGHPGSTIEGDNA</sequence>
<keyword evidence="2" id="KW-1185">Reference proteome</keyword>
<protein>
    <submittedName>
        <fullName evidence="1">Uncharacterized protein</fullName>
    </submittedName>
</protein>
<evidence type="ECO:0000313" key="1">
    <source>
        <dbReference type="EMBL" id="QKG25366.1"/>
    </source>
</evidence>
<organism evidence="1 2">
    <name type="scientific">Actinomadura verrucosospora</name>
    <dbReference type="NCBI Taxonomy" id="46165"/>
    <lineage>
        <taxon>Bacteria</taxon>
        <taxon>Bacillati</taxon>
        <taxon>Actinomycetota</taxon>
        <taxon>Actinomycetes</taxon>
        <taxon>Streptosporangiales</taxon>
        <taxon>Thermomonosporaceae</taxon>
        <taxon>Actinomadura</taxon>
    </lineage>
</organism>
<gene>
    <name evidence="1" type="ORF">ACTIVE_7017</name>
</gene>
<dbReference type="Proteomes" id="UP000501240">
    <property type="component" value="Chromosome"/>
</dbReference>
<reference evidence="1 2" key="1">
    <citation type="submission" date="2020-05" db="EMBL/GenBank/DDBJ databases">
        <title>Actinomadura verrucosospora NRRL-B18236 (PFL_A860) Genome sequencing and assembly.</title>
        <authorList>
            <person name="Samborskyy M."/>
        </authorList>
    </citation>
    <scope>NUCLEOTIDE SEQUENCE [LARGE SCALE GENOMIC DNA]</scope>
    <source>
        <strain evidence="1 2">NRRL:B18236</strain>
    </source>
</reference>
<accession>A0A7D4A0N7</accession>
<dbReference type="AlphaFoldDB" id="A0A7D4A0N7"/>
<evidence type="ECO:0000313" key="2">
    <source>
        <dbReference type="Proteomes" id="UP000501240"/>
    </source>
</evidence>